<accession>A0A1H8EP61</accession>
<keyword evidence="3" id="KW-1185">Reference proteome</keyword>
<keyword evidence="1" id="KW-0472">Membrane</keyword>
<sequence>MGDLTRRAKFGFALALGGFAATLAGALFYLPLGLDWPAAVVVAGAVYVLMLVETVLDDATFGGQ</sequence>
<feature type="transmembrane region" description="Helical" evidence="1">
    <location>
        <begin position="36"/>
        <end position="56"/>
    </location>
</feature>
<evidence type="ECO:0000313" key="3">
    <source>
        <dbReference type="Proteomes" id="UP000198775"/>
    </source>
</evidence>
<keyword evidence="1" id="KW-0812">Transmembrane</keyword>
<dbReference type="RefSeq" id="WP_092657257.1">
    <property type="nucleotide sequence ID" value="NZ_FOCX01000002.1"/>
</dbReference>
<dbReference type="Proteomes" id="UP000198775">
    <property type="component" value="Unassembled WGS sequence"/>
</dbReference>
<evidence type="ECO:0000313" key="2">
    <source>
        <dbReference type="EMBL" id="SEN21309.1"/>
    </source>
</evidence>
<gene>
    <name evidence="2" type="ORF">SAMN05216388_100268</name>
</gene>
<proteinExistence type="predicted"/>
<dbReference type="AlphaFoldDB" id="A0A1H8EP61"/>
<evidence type="ECO:0000256" key="1">
    <source>
        <dbReference type="SAM" id="Phobius"/>
    </source>
</evidence>
<reference evidence="3" key="1">
    <citation type="submission" date="2016-10" db="EMBL/GenBank/DDBJ databases">
        <authorList>
            <person name="Varghese N."/>
            <person name="Submissions S."/>
        </authorList>
    </citation>
    <scope>NUCLEOTIDE SEQUENCE [LARGE SCALE GENOMIC DNA]</scope>
    <source>
        <strain evidence="3">IBRC-M 10043</strain>
    </source>
</reference>
<name>A0A1H8EP61_9EURY</name>
<organism evidence="2 3">
    <name type="scientific">Halorientalis persicus</name>
    <dbReference type="NCBI Taxonomy" id="1367881"/>
    <lineage>
        <taxon>Archaea</taxon>
        <taxon>Methanobacteriati</taxon>
        <taxon>Methanobacteriota</taxon>
        <taxon>Stenosarchaea group</taxon>
        <taxon>Halobacteria</taxon>
        <taxon>Halobacteriales</taxon>
        <taxon>Haloarculaceae</taxon>
        <taxon>Halorientalis</taxon>
    </lineage>
</organism>
<keyword evidence="1" id="KW-1133">Transmembrane helix</keyword>
<dbReference type="EMBL" id="FOCX01000002">
    <property type="protein sequence ID" value="SEN21309.1"/>
    <property type="molecule type" value="Genomic_DNA"/>
</dbReference>
<feature type="transmembrane region" description="Helical" evidence="1">
    <location>
        <begin position="12"/>
        <end position="30"/>
    </location>
</feature>
<protein>
    <submittedName>
        <fullName evidence="2">Uncharacterized protein</fullName>
    </submittedName>
</protein>